<keyword evidence="2" id="KW-0677">Repeat</keyword>
<keyword evidence="1" id="KW-0479">Metal-binding</keyword>
<feature type="domain" description="C2H2-type" evidence="7">
    <location>
        <begin position="314"/>
        <end position="341"/>
    </location>
</feature>
<evidence type="ECO:0000256" key="6">
    <source>
        <dbReference type="SAM" id="MobiDB-lite"/>
    </source>
</evidence>
<accession>A0A194QA21</accession>
<feature type="domain" description="C2H2-type" evidence="7">
    <location>
        <begin position="286"/>
        <end position="313"/>
    </location>
</feature>
<gene>
    <name evidence="8" type="ORF">RR46_06136</name>
</gene>
<keyword evidence="3 5" id="KW-0863">Zinc-finger</keyword>
<dbReference type="Pfam" id="PF00096">
    <property type="entry name" value="zf-C2H2"/>
    <property type="match status" value="2"/>
</dbReference>
<dbReference type="FunFam" id="3.30.160.60:FF:000100">
    <property type="entry name" value="Zinc finger 45-like"/>
    <property type="match status" value="1"/>
</dbReference>
<keyword evidence="9" id="KW-1185">Reference proteome</keyword>
<sequence length="524" mass="59984">MENDDDMIVVIVGDENEYENVENTVSFIKTEVDDEDCKYDIENLIGAAHTFGEEVSLNDIFIKEEPQDDEYLNENDIKTEVDSEYDDNMDYIPENEDSTNNFPEYDDHTENFPDDDTDYVPEDDEEDAVDEVTDIEPKKKRRYTMIKPWQQKSFVKELRQQYPELVNKKKLIKTLSGIMKMVKPPPPPLDYYMLNGIMLECLYCHRLSETIPAAARHYQEKHGPRYLICYACGADFRSTTNLYKHEKRCNAPDAVVVLQARALCLGRSGGKRPHPPSLSPLPPHKYSCDLCSAEFVSRSTLQAHEFMHLGLRPFRCDSCPAQYTSRSALSRHAKKHSGVRYECAQCGRTFTAKSALVTHLHTHRAGKRFVCELCGKQFAQKFALQLHADTRHRRLPPPCACHLCPKRYAPYAPTLYPQDIILAPLALPQAALTMPPPSTPKRFFARPHSLPQGALTIPPSSTPKRFRRKSVLKEHMKRVHGMDLITRKMFFKTLPQLTETQLKHAKVVLKSEEAMLAARPLTDA</sequence>
<organism evidence="8 9">
    <name type="scientific">Papilio xuthus</name>
    <name type="common">Asian swallowtail butterfly</name>
    <dbReference type="NCBI Taxonomy" id="66420"/>
    <lineage>
        <taxon>Eukaryota</taxon>
        <taxon>Metazoa</taxon>
        <taxon>Ecdysozoa</taxon>
        <taxon>Arthropoda</taxon>
        <taxon>Hexapoda</taxon>
        <taxon>Insecta</taxon>
        <taxon>Pterygota</taxon>
        <taxon>Neoptera</taxon>
        <taxon>Endopterygota</taxon>
        <taxon>Lepidoptera</taxon>
        <taxon>Glossata</taxon>
        <taxon>Ditrysia</taxon>
        <taxon>Papilionoidea</taxon>
        <taxon>Papilionidae</taxon>
        <taxon>Papilioninae</taxon>
        <taxon>Papilio</taxon>
    </lineage>
</organism>
<dbReference type="SMART" id="SM00355">
    <property type="entry name" value="ZnF_C2H2"/>
    <property type="match status" value="6"/>
</dbReference>
<keyword evidence="4" id="KW-0862">Zinc</keyword>
<feature type="domain" description="C2H2-type" evidence="7">
    <location>
        <begin position="341"/>
        <end position="368"/>
    </location>
</feature>
<dbReference type="AlphaFoldDB" id="A0A194QA21"/>
<dbReference type="PROSITE" id="PS00028">
    <property type="entry name" value="ZINC_FINGER_C2H2_1"/>
    <property type="match status" value="4"/>
</dbReference>
<dbReference type="InterPro" id="IPR013087">
    <property type="entry name" value="Znf_C2H2_type"/>
</dbReference>
<dbReference type="STRING" id="66420.A0A194QA21"/>
<proteinExistence type="predicted"/>
<dbReference type="PROSITE" id="PS50157">
    <property type="entry name" value="ZINC_FINGER_C2H2_2"/>
    <property type="match status" value="4"/>
</dbReference>
<dbReference type="Proteomes" id="UP000053268">
    <property type="component" value="Unassembled WGS sequence"/>
</dbReference>
<dbReference type="PANTHER" id="PTHR24379:SF121">
    <property type="entry name" value="C2H2-TYPE DOMAIN-CONTAINING PROTEIN"/>
    <property type="match status" value="1"/>
</dbReference>
<evidence type="ECO:0000313" key="9">
    <source>
        <dbReference type="Proteomes" id="UP000053268"/>
    </source>
</evidence>
<evidence type="ECO:0000256" key="2">
    <source>
        <dbReference type="ARBA" id="ARBA00022737"/>
    </source>
</evidence>
<dbReference type="EMBL" id="KQ459302">
    <property type="protein sequence ID" value="KPJ01840.1"/>
    <property type="molecule type" value="Genomic_DNA"/>
</dbReference>
<evidence type="ECO:0000259" key="7">
    <source>
        <dbReference type="PROSITE" id="PS50157"/>
    </source>
</evidence>
<dbReference type="Gene3D" id="3.30.160.60">
    <property type="entry name" value="Classic Zinc Finger"/>
    <property type="match status" value="3"/>
</dbReference>
<name>A0A194QA21_PAPXU</name>
<dbReference type="InterPro" id="IPR036236">
    <property type="entry name" value="Znf_C2H2_sf"/>
</dbReference>
<dbReference type="SUPFAM" id="SSF57667">
    <property type="entry name" value="beta-beta-alpha zinc fingers"/>
    <property type="match status" value="3"/>
</dbReference>
<evidence type="ECO:0000313" key="8">
    <source>
        <dbReference type="EMBL" id="KPJ01840.1"/>
    </source>
</evidence>
<feature type="compositionally biased region" description="Acidic residues" evidence="6">
    <location>
        <begin position="112"/>
        <end position="131"/>
    </location>
</feature>
<evidence type="ECO:0000256" key="4">
    <source>
        <dbReference type="ARBA" id="ARBA00022833"/>
    </source>
</evidence>
<evidence type="ECO:0000256" key="1">
    <source>
        <dbReference type="ARBA" id="ARBA00022723"/>
    </source>
</evidence>
<dbReference type="GO" id="GO:0008270">
    <property type="term" value="F:zinc ion binding"/>
    <property type="evidence" value="ECO:0007669"/>
    <property type="project" value="UniProtKB-KW"/>
</dbReference>
<feature type="domain" description="C2H2-type" evidence="7">
    <location>
        <begin position="369"/>
        <end position="397"/>
    </location>
</feature>
<reference evidence="8 9" key="1">
    <citation type="journal article" date="2015" name="Nat. Commun.">
        <title>Outbred genome sequencing and CRISPR/Cas9 gene editing in butterflies.</title>
        <authorList>
            <person name="Li X."/>
            <person name="Fan D."/>
            <person name="Zhang W."/>
            <person name="Liu G."/>
            <person name="Zhang L."/>
            <person name="Zhao L."/>
            <person name="Fang X."/>
            <person name="Chen L."/>
            <person name="Dong Y."/>
            <person name="Chen Y."/>
            <person name="Ding Y."/>
            <person name="Zhao R."/>
            <person name="Feng M."/>
            <person name="Zhu Y."/>
            <person name="Feng Y."/>
            <person name="Jiang X."/>
            <person name="Zhu D."/>
            <person name="Xiang H."/>
            <person name="Feng X."/>
            <person name="Li S."/>
            <person name="Wang J."/>
            <person name="Zhang G."/>
            <person name="Kronforst M.R."/>
            <person name="Wang W."/>
        </authorList>
    </citation>
    <scope>NUCLEOTIDE SEQUENCE [LARGE SCALE GENOMIC DNA]</scope>
    <source>
        <strain evidence="8">Ya'a_city_454_Px</strain>
        <tissue evidence="8">Whole body</tissue>
    </source>
</reference>
<evidence type="ECO:0000256" key="5">
    <source>
        <dbReference type="PROSITE-ProRule" id="PRU00042"/>
    </source>
</evidence>
<feature type="region of interest" description="Disordered" evidence="6">
    <location>
        <begin position="111"/>
        <end position="131"/>
    </location>
</feature>
<dbReference type="PANTHER" id="PTHR24379">
    <property type="entry name" value="KRAB AND ZINC FINGER DOMAIN-CONTAINING"/>
    <property type="match status" value="1"/>
</dbReference>
<protein>
    <submittedName>
        <fullName evidence="8">Zinc finger protein 70</fullName>
    </submittedName>
</protein>
<dbReference type="Pfam" id="PF13894">
    <property type="entry name" value="zf-C2H2_4"/>
    <property type="match status" value="1"/>
</dbReference>
<evidence type="ECO:0000256" key="3">
    <source>
        <dbReference type="ARBA" id="ARBA00022771"/>
    </source>
</evidence>